<keyword evidence="1" id="KW-0812">Transmembrane</keyword>
<reference evidence="2 3" key="1">
    <citation type="submission" date="2023-01" db="EMBL/GenBank/DDBJ databases">
        <title>Novel diversity within Roseofilum (Cyanobacteria; Desertifilaceae) from marine benthic mats with descriptions of four novel species.</title>
        <authorList>
            <person name="Wang Y."/>
            <person name="Berthold D.E."/>
            <person name="Hu J."/>
            <person name="Lefler F.W."/>
            <person name="Laughinghouse H.D. IV."/>
        </authorList>
    </citation>
    <scope>NUCLEOTIDE SEQUENCE [LARGE SCALE GENOMIC DNA]</scope>
    <source>
        <strain evidence="2 3">BLCC-M91</strain>
    </source>
</reference>
<feature type="transmembrane region" description="Helical" evidence="1">
    <location>
        <begin position="26"/>
        <end position="44"/>
    </location>
</feature>
<proteinExistence type="predicted"/>
<comment type="caution">
    <text evidence="2">The sequence shown here is derived from an EMBL/GenBank/DDBJ whole genome shotgun (WGS) entry which is preliminary data.</text>
</comment>
<accession>A0ABT7BHZ2</accession>
<evidence type="ECO:0000313" key="2">
    <source>
        <dbReference type="EMBL" id="MDJ1178402.1"/>
    </source>
</evidence>
<dbReference type="RefSeq" id="WP_283761720.1">
    <property type="nucleotide sequence ID" value="NZ_JAQPOK010000045.1"/>
</dbReference>
<keyword evidence="1" id="KW-0472">Membrane</keyword>
<gene>
    <name evidence="2" type="ORF">PJF56_05965</name>
</gene>
<dbReference type="InterPro" id="IPR033456">
    <property type="entry name" value="DUF5132"/>
</dbReference>
<dbReference type="Proteomes" id="UP001231370">
    <property type="component" value="Unassembled WGS sequence"/>
</dbReference>
<keyword evidence="3" id="KW-1185">Reference proteome</keyword>
<sequence>MVMMHQEGIGLRARVAELTRHPNTKAIAVGVATVALAPVILPLVKPVLKTTIKSGVTWYEKTKSALAETAESLADIAAEAKAEVQTETQNKALPPS</sequence>
<dbReference type="Pfam" id="PF17195">
    <property type="entry name" value="DUF5132"/>
    <property type="match status" value="1"/>
</dbReference>
<keyword evidence="1" id="KW-1133">Transmembrane helix</keyword>
<evidence type="ECO:0000313" key="3">
    <source>
        <dbReference type="Proteomes" id="UP001231370"/>
    </source>
</evidence>
<organism evidence="2 3">
    <name type="scientific">Roseofilum halophilum BLCC-M91</name>
    <dbReference type="NCBI Taxonomy" id="3022259"/>
    <lineage>
        <taxon>Bacteria</taxon>
        <taxon>Bacillati</taxon>
        <taxon>Cyanobacteriota</taxon>
        <taxon>Cyanophyceae</taxon>
        <taxon>Desertifilales</taxon>
        <taxon>Desertifilaceae</taxon>
        <taxon>Roseofilum</taxon>
        <taxon>Roseofilum halophilum</taxon>
    </lineage>
</organism>
<dbReference type="EMBL" id="JAQPOK010000045">
    <property type="protein sequence ID" value="MDJ1178402.1"/>
    <property type="molecule type" value="Genomic_DNA"/>
</dbReference>
<protein>
    <submittedName>
        <fullName evidence="2">DUF5132 domain-containing protein</fullName>
    </submittedName>
</protein>
<evidence type="ECO:0000256" key="1">
    <source>
        <dbReference type="SAM" id="Phobius"/>
    </source>
</evidence>
<name>A0ABT7BHZ2_9CYAN</name>